<gene>
    <name evidence="4" type="ORF">EVOR1521_LOCUS29777</name>
</gene>
<dbReference type="PANTHER" id="PTHR22904">
    <property type="entry name" value="TPR REPEAT CONTAINING PROTEIN"/>
    <property type="match status" value="1"/>
</dbReference>
<dbReference type="GO" id="GO:0051879">
    <property type="term" value="F:Hsp90 protein binding"/>
    <property type="evidence" value="ECO:0007669"/>
    <property type="project" value="TreeGrafter"/>
</dbReference>
<accession>A0AA36NLY7</accession>
<protein>
    <submittedName>
        <fullName evidence="4">Uncharacterized protein</fullName>
    </submittedName>
</protein>
<proteinExistence type="predicted"/>
<sequence length="324" mass="35295">MADELRQKGVRPKMPAYDETPLCSVGKLVRVKLASGQLRRAMVECVEEAEGTVDVAFVGSAAKDSSDATVPIDSLRPLEPIELPFLQADNFSVSGAKEAGNAVFKLGDMEAASDLYGRALDALERAAPKANTWVLANRNGALLPGKIVLVDNSNRADVELRKDGRVEVLQGVPHHALIGVQLDQMLLQGSLHLNRSRALAQLGQQQEAAQDLSVTIALWAAYKAAGKPLETEGKEQLVKAYYLRAKTRILRQRPEPARADLRCAWALRPESTAALRQAERELELMEKEKVRSNKQLAKEIAKLADVAMSGLDEEQLASFGGANR</sequence>
<organism evidence="4 5">
    <name type="scientific">Effrenium voratum</name>
    <dbReference type="NCBI Taxonomy" id="2562239"/>
    <lineage>
        <taxon>Eukaryota</taxon>
        <taxon>Sar</taxon>
        <taxon>Alveolata</taxon>
        <taxon>Dinophyceae</taxon>
        <taxon>Suessiales</taxon>
        <taxon>Symbiodiniaceae</taxon>
        <taxon>Effrenium</taxon>
    </lineage>
</organism>
<dbReference type="PANTHER" id="PTHR22904:SF523">
    <property type="entry name" value="STRESS-INDUCED-PHOSPHOPROTEIN 1"/>
    <property type="match status" value="1"/>
</dbReference>
<reference evidence="4" key="1">
    <citation type="submission" date="2023-08" db="EMBL/GenBank/DDBJ databases">
        <authorList>
            <person name="Chen Y."/>
            <person name="Shah S."/>
            <person name="Dougan E. K."/>
            <person name="Thang M."/>
            <person name="Chan C."/>
        </authorList>
    </citation>
    <scope>NUCLEOTIDE SEQUENCE</scope>
</reference>
<keyword evidence="3" id="KW-0175">Coiled coil</keyword>
<dbReference type="Proteomes" id="UP001178507">
    <property type="component" value="Unassembled WGS sequence"/>
</dbReference>
<evidence type="ECO:0000256" key="2">
    <source>
        <dbReference type="ARBA" id="ARBA00022803"/>
    </source>
</evidence>
<keyword evidence="5" id="KW-1185">Reference proteome</keyword>
<evidence type="ECO:0000256" key="1">
    <source>
        <dbReference type="ARBA" id="ARBA00022737"/>
    </source>
</evidence>
<comment type="caution">
    <text evidence="4">The sequence shown here is derived from an EMBL/GenBank/DDBJ whole genome shotgun (WGS) entry which is preliminary data.</text>
</comment>
<dbReference type="Gene3D" id="1.25.40.10">
    <property type="entry name" value="Tetratricopeptide repeat domain"/>
    <property type="match status" value="1"/>
</dbReference>
<dbReference type="AlphaFoldDB" id="A0AA36NLY7"/>
<evidence type="ECO:0000313" key="5">
    <source>
        <dbReference type="Proteomes" id="UP001178507"/>
    </source>
</evidence>
<dbReference type="EMBL" id="CAUJNA010003714">
    <property type="protein sequence ID" value="CAJ1408338.1"/>
    <property type="molecule type" value="Genomic_DNA"/>
</dbReference>
<keyword evidence="1" id="KW-0677">Repeat</keyword>
<evidence type="ECO:0000313" key="4">
    <source>
        <dbReference type="EMBL" id="CAJ1408338.1"/>
    </source>
</evidence>
<dbReference type="InterPro" id="IPR011990">
    <property type="entry name" value="TPR-like_helical_dom_sf"/>
</dbReference>
<feature type="coiled-coil region" evidence="3">
    <location>
        <begin position="268"/>
        <end position="302"/>
    </location>
</feature>
<name>A0AA36NLY7_9DINO</name>
<evidence type="ECO:0000256" key="3">
    <source>
        <dbReference type="SAM" id="Coils"/>
    </source>
</evidence>
<dbReference type="SUPFAM" id="SSF48452">
    <property type="entry name" value="TPR-like"/>
    <property type="match status" value="1"/>
</dbReference>
<keyword evidence="2" id="KW-0802">TPR repeat</keyword>